<proteinExistence type="predicted"/>
<gene>
    <name evidence="3" type="ORF">LKD37_13975</name>
</gene>
<dbReference type="InterPro" id="IPR008756">
    <property type="entry name" value="Peptidase_M56"/>
</dbReference>
<dbReference type="CDD" id="cd07341">
    <property type="entry name" value="M56_BlaR1_MecR1_like"/>
    <property type="match status" value="1"/>
</dbReference>
<dbReference type="Proteomes" id="UP001199319">
    <property type="component" value="Unassembled WGS sequence"/>
</dbReference>
<keyword evidence="4" id="KW-1185">Reference proteome</keyword>
<dbReference type="RefSeq" id="WP_302929760.1">
    <property type="nucleotide sequence ID" value="NZ_JAJEPW010000057.1"/>
</dbReference>
<accession>A0AAE3AFU4</accession>
<feature type="transmembrane region" description="Helical" evidence="1">
    <location>
        <begin position="112"/>
        <end position="133"/>
    </location>
</feature>
<keyword evidence="1" id="KW-0472">Membrane</keyword>
<dbReference type="Pfam" id="PF05569">
    <property type="entry name" value="Peptidase_M56"/>
    <property type="match status" value="1"/>
</dbReference>
<dbReference type="AlphaFoldDB" id="A0AAE3AFU4"/>
<evidence type="ECO:0000256" key="1">
    <source>
        <dbReference type="SAM" id="Phobius"/>
    </source>
</evidence>
<name>A0AAE3AFU4_9FIRM</name>
<dbReference type="PANTHER" id="PTHR34978">
    <property type="entry name" value="POSSIBLE SENSOR-TRANSDUCER PROTEIN BLAR"/>
    <property type="match status" value="1"/>
</dbReference>
<keyword evidence="1" id="KW-1133">Transmembrane helix</keyword>
<dbReference type="InterPro" id="IPR052173">
    <property type="entry name" value="Beta-lactam_resp_regulator"/>
</dbReference>
<comment type="caution">
    <text evidence="3">The sequence shown here is derived from an EMBL/GenBank/DDBJ whole genome shotgun (WGS) entry which is preliminary data.</text>
</comment>
<organism evidence="3 4">
    <name type="scientific">Brotocaccenecus cirricatena</name>
    <dbReference type="NCBI Taxonomy" id="3064195"/>
    <lineage>
        <taxon>Bacteria</taxon>
        <taxon>Bacillati</taxon>
        <taxon>Bacillota</taxon>
        <taxon>Clostridia</taxon>
        <taxon>Eubacteriales</taxon>
        <taxon>Oscillospiraceae</taxon>
        <taxon>Brotocaccenecus</taxon>
    </lineage>
</organism>
<sequence length="954" mass="105202">MEQLFLTILNRAVTAGWLVLLVMVLRVVLKKAPRAAHYGLWAIVAVRLLWPGDLLPRAGVSLVPTTEPISGDVLTAAGTAVSGGLPAVGSPAGAAAAETAARTGQSLGHIAAVVWLVGMAAMALYLAGSYVRLRVRLRMAVRLEDGVWESEQAPSPFVLGFIRPRIYLPFGLDRGSRDYVLAHERTHIRHRDHWVKPLAFLLLAVYWFNPLLWAAYILLCRDMEYACDEAVLRDLEEPDKRAYSQALLNCAGPRRAVTACPVAFGEICVKGRIRRALRYKKPAVWVTAAAVVVCAAAAVCLLTNPRDRTPYGWASRVTAGGLNVTYLREGNSARTPAGMPGLTSRLAEQLNGLTEEDFPLLENYAYNIFDQGREPFRLQMGRKAGKRELLYGGDSGYPLMLLYRGKLYGVNSEELLQTILEYTRGVQVVPAGTELALRMGLPGVYRMMTKESADGPDVIQGDDFSWTPAAWQGGMAYVDLMRTEGDASGSVGRIWCARARWGGQERWLVYARDGQIALRPTESGSTRLSVVGRGLAFPEDGTYLTAECVYQTPEMPSPSPLSAELLQFRDEAVKYWARYQENADGQLTTALDPEKYSQYPIQGGQSVSLEEWDSRFPEGVSPDISGYQERWLFQLEDGRQLLRLDDQLYLLQYHQADGEVFEMLRLRPVPLEPERVLELDRLLLSVSGDDSVAAISFSGAVEAAMRQLPDYRRMLDGGADTLRYCFTMLECRYNGGYGMQAAMMAVCRDILVDMGEDPGDDGYDVQTWYDELKARAFSVSEDLAHHPGYAVLLGLGVSQPDGTAAITYVDMDGDGLAERLAAENGGLRVLRYDGTEVWSSGPVGQNGDEALFLHRNGGQWELLRYGRTAEEQLYELLSLTGGRERLVRSRHLAHGAAAESVRVFAEDFHTLLYGADEAGLSDGCEMLLLSVRNGETRVGPLYNFSGYEIGEGNG</sequence>
<keyword evidence="1" id="KW-0812">Transmembrane</keyword>
<dbReference type="EMBL" id="JAJEPW010000057">
    <property type="protein sequence ID" value="MCC2130604.1"/>
    <property type="molecule type" value="Genomic_DNA"/>
</dbReference>
<evidence type="ECO:0000259" key="2">
    <source>
        <dbReference type="Pfam" id="PF05569"/>
    </source>
</evidence>
<feature type="transmembrane region" description="Helical" evidence="1">
    <location>
        <begin position="12"/>
        <end position="29"/>
    </location>
</feature>
<feature type="transmembrane region" description="Helical" evidence="1">
    <location>
        <begin position="198"/>
        <end position="219"/>
    </location>
</feature>
<protein>
    <recommendedName>
        <fullName evidence="2">Peptidase M56 domain-containing protein</fullName>
    </recommendedName>
</protein>
<reference evidence="3" key="1">
    <citation type="submission" date="2021-10" db="EMBL/GenBank/DDBJ databases">
        <title>Anaerobic single-cell dispensing facilitates the cultivation of human gut bacteria.</title>
        <authorList>
            <person name="Afrizal A."/>
        </authorList>
    </citation>
    <scope>NUCLEOTIDE SEQUENCE</scope>
    <source>
        <strain evidence="3">CLA-AA-H272</strain>
    </source>
</reference>
<evidence type="ECO:0000313" key="4">
    <source>
        <dbReference type="Proteomes" id="UP001199319"/>
    </source>
</evidence>
<dbReference type="PANTHER" id="PTHR34978:SF3">
    <property type="entry name" value="SLR0241 PROTEIN"/>
    <property type="match status" value="1"/>
</dbReference>
<feature type="domain" description="Peptidase M56" evidence="2">
    <location>
        <begin position="7"/>
        <end position="273"/>
    </location>
</feature>
<evidence type="ECO:0000313" key="3">
    <source>
        <dbReference type="EMBL" id="MCC2130604.1"/>
    </source>
</evidence>
<feature type="transmembrane region" description="Helical" evidence="1">
    <location>
        <begin position="283"/>
        <end position="302"/>
    </location>
</feature>